<feature type="transmembrane region" description="Helical" evidence="2">
    <location>
        <begin position="217"/>
        <end position="242"/>
    </location>
</feature>
<dbReference type="InterPro" id="IPR033438">
    <property type="entry name" value="MOLO1"/>
</dbReference>
<dbReference type="PANTHER" id="PTHR33748:SF6">
    <property type="entry name" value="TPM_PHOSPHATASE DOMAIN-CONTAINING PROTEIN"/>
    <property type="match status" value="1"/>
</dbReference>
<feature type="compositionally biased region" description="Polar residues" evidence="1">
    <location>
        <begin position="250"/>
        <end position="262"/>
    </location>
</feature>
<dbReference type="OrthoDB" id="5813772at2759"/>
<accession>A0A8J2LY60</accession>
<dbReference type="Pfam" id="PF17175">
    <property type="entry name" value="MOLO1"/>
    <property type="match status" value="1"/>
</dbReference>
<keyword evidence="3" id="KW-0732">Signal</keyword>
<comment type="caution">
    <text evidence="4">The sequence shown here is derived from an EMBL/GenBank/DDBJ whole genome shotgun (WGS) entry which is preliminary data.</text>
</comment>
<evidence type="ECO:0000313" key="5">
    <source>
        <dbReference type="Proteomes" id="UP000746747"/>
    </source>
</evidence>
<dbReference type="PANTHER" id="PTHR33748">
    <property type="entry name" value="PROTEIN CBG04600"/>
    <property type="match status" value="1"/>
</dbReference>
<evidence type="ECO:0000256" key="3">
    <source>
        <dbReference type="SAM" id="SignalP"/>
    </source>
</evidence>
<keyword evidence="2" id="KW-0812">Transmembrane</keyword>
<protein>
    <submittedName>
        <fullName evidence="4">Uncharacterized protein</fullName>
    </submittedName>
</protein>
<gene>
    <name evidence="4" type="ORF">CJOHNSTONI_LOCUS5455</name>
</gene>
<name>A0A8J2LY60_9BILA</name>
<evidence type="ECO:0000256" key="2">
    <source>
        <dbReference type="SAM" id="Phobius"/>
    </source>
</evidence>
<dbReference type="Proteomes" id="UP000746747">
    <property type="component" value="Unassembled WGS sequence"/>
</dbReference>
<dbReference type="AlphaFoldDB" id="A0A8J2LY60"/>
<organism evidence="4 5">
    <name type="scientific">Cercopithifilaria johnstoni</name>
    <dbReference type="NCBI Taxonomy" id="2874296"/>
    <lineage>
        <taxon>Eukaryota</taxon>
        <taxon>Metazoa</taxon>
        <taxon>Ecdysozoa</taxon>
        <taxon>Nematoda</taxon>
        <taxon>Chromadorea</taxon>
        <taxon>Rhabditida</taxon>
        <taxon>Spirurina</taxon>
        <taxon>Spiruromorpha</taxon>
        <taxon>Filarioidea</taxon>
        <taxon>Onchocercidae</taxon>
        <taxon>Cercopithifilaria</taxon>
    </lineage>
</organism>
<keyword evidence="5" id="KW-1185">Reference proteome</keyword>
<dbReference type="GO" id="GO:0005892">
    <property type="term" value="C:acetylcholine-gated channel complex"/>
    <property type="evidence" value="ECO:0007669"/>
    <property type="project" value="InterPro"/>
</dbReference>
<evidence type="ECO:0000313" key="4">
    <source>
        <dbReference type="EMBL" id="CAG9535425.1"/>
    </source>
</evidence>
<feature type="region of interest" description="Disordered" evidence="1">
    <location>
        <begin position="250"/>
        <end position="274"/>
    </location>
</feature>
<reference evidence="4" key="1">
    <citation type="submission" date="2021-09" db="EMBL/GenBank/DDBJ databases">
        <authorList>
            <consortium name="Pathogen Informatics"/>
        </authorList>
    </citation>
    <scope>NUCLEOTIDE SEQUENCE</scope>
</reference>
<keyword evidence="2" id="KW-1133">Transmembrane helix</keyword>
<proteinExistence type="predicted"/>
<feature type="signal peptide" evidence="3">
    <location>
        <begin position="1"/>
        <end position="23"/>
    </location>
</feature>
<dbReference type="Gene3D" id="3.10.310.50">
    <property type="match status" value="1"/>
</dbReference>
<sequence>MGSSSIVILRLISLLLILSSCYCLEWDIMNYPNPTYGDFRRCNMRTTSNICDPDEVLTEAQRMRLNHELHQLESRTRQDYAPDFCQKKGITAALAIAKRVRGNSETVKDMANQILRKWALDGQCQKSVVFLLAVQNNQFWTARDARVPVYAQEFTQIFNSEKQFFKRGDYFQALSNIIRQTWEKTLSKRGISPPAGVIVPGPSDDKRRTGLLPRIPFWLWLIFIFFILPLLCCCCCLCYCCCRRKANSASNNARKQGPTNIENGGRVPVGGGGGMMPMGGGGGGMMPMGGGGRGGGLNTFLGSLGGVGLGHLASRFFGGGSKRRDVPANPDYQGGAVYPTAPFQPTRGYEAGTRGTGTDGKQLYPTISVVDAGGGGGW</sequence>
<dbReference type="EMBL" id="CAKAEH010001376">
    <property type="protein sequence ID" value="CAG9535425.1"/>
    <property type="molecule type" value="Genomic_DNA"/>
</dbReference>
<feature type="chain" id="PRO_5035283938" evidence="3">
    <location>
        <begin position="24"/>
        <end position="378"/>
    </location>
</feature>
<keyword evidence="2" id="KW-0472">Membrane</keyword>
<evidence type="ECO:0000256" key="1">
    <source>
        <dbReference type="SAM" id="MobiDB-lite"/>
    </source>
</evidence>